<dbReference type="PANTHER" id="PTHR39426:SF1">
    <property type="entry name" value="HOMOLOGY TO DEATH-ON-CURING PROTEIN OF PHAGE P1"/>
    <property type="match status" value="1"/>
</dbReference>
<dbReference type="InterPro" id="IPR003812">
    <property type="entry name" value="Fido"/>
</dbReference>
<sequence>MQYIDFLNLEDVIEIHLDQITRYGGASGIRDEGALTSAIEQPRATYQDVYLHDSIWLMGAAYIFHICQNHPFLDGNKRTALASGLVFLEMNAIEILDPVGMLYDLVIDVASGKSSKQRIAEVLELLYEGNK</sequence>
<dbReference type="InterPro" id="IPR006440">
    <property type="entry name" value="Doc"/>
</dbReference>
<dbReference type="EMBL" id="WBUI01000013">
    <property type="protein sequence ID" value="KAB2931600.1"/>
    <property type="molecule type" value="Genomic_DNA"/>
</dbReference>
<organism evidence="2 3">
    <name type="scientific">Leptonema illini</name>
    <dbReference type="NCBI Taxonomy" id="183"/>
    <lineage>
        <taxon>Bacteria</taxon>
        <taxon>Pseudomonadati</taxon>
        <taxon>Spirochaetota</taxon>
        <taxon>Spirochaetia</taxon>
        <taxon>Leptospirales</taxon>
        <taxon>Leptospiraceae</taxon>
        <taxon>Leptonema</taxon>
    </lineage>
</organism>
<dbReference type="Gene3D" id="1.20.120.1870">
    <property type="entry name" value="Fic/DOC protein, Fido domain"/>
    <property type="match status" value="1"/>
</dbReference>
<accession>A0A833H099</accession>
<name>A0A833H099_9LEPT</name>
<dbReference type="Pfam" id="PF02661">
    <property type="entry name" value="Fic"/>
    <property type="match status" value="1"/>
</dbReference>
<reference evidence="2 3" key="1">
    <citation type="submission" date="2019-10" db="EMBL/GenBank/DDBJ databases">
        <title>Extracellular Electron Transfer in a Candidatus Methanoperedens spp. Enrichment Culture.</title>
        <authorList>
            <person name="Berger S."/>
            <person name="Rangel Shaw D."/>
            <person name="Berben T."/>
            <person name="In 'T Zandt M."/>
            <person name="Frank J."/>
            <person name="Reimann J."/>
            <person name="Jetten M.S.M."/>
            <person name="Welte C.U."/>
        </authorList>
    </citation>
    <scope>NUCLEOTIDE SEQUENCE [LARGE SCALE GENOMIC DNA]</scope>
    <source>
        <strain evidence="2">SB12</strain>
    </source>
</reference>
<evidence type="ECO:0000259" key="1">
    <source>
        <dbReference type="PROSITE" id="PS51459"/>
    </source>
</evidence>
<feature type="domain" description="Fido" evidence="1">
    <location>
        <begin position="7"/>
        <end position="128"/>
    </location>
</feature>
<evidence type="ECO:0000313" key="3">
    <source>
        <dbReference type="Proteomes" id="UP000460298"/>
    </source>
</evidence>
<dbReference type="InterPro" id="IPR036597">
    <property type="entry name" value="Fido-like_dom_sf"/>
</dbReference>
<comment type="caution">
    <text evidence="2">The sequence shown here is derived from an EMBL/GenBank/DDBJ whole genome shotgun (WGS) entry which is preliminary data.</text>
</comment>
<gene>
    <name evidence="2" type="ORF">F9K24_13465</name>
</gene>
<dbReference type="Proteomes" id="UP000460298">
    <property type="component" value="Unassembled WGS sequence"/>
</dbReference>
<dbReference type="SUPFAM" id="SSF140931">
    <property type="entry name" value="Fic-like"/>
    <property type="match status" value="1"/>
</dbReference>
<dbReference type="PROSITE" id="PS51459">
    <property type="entry name" value="FIDO"/>
    <property type="match status" value="1"/>
</dbReference>
<dbReference type="AlphaFoldDB" id="A0A833H099"/>
<protein>
    <submittedName>
        <fullName evidence="2">Type II toxin-antitoxin system death-on-curing family toxin</fullName>
    </submittedName>
</protein>
<dbReference type="PANTHER" id="PTHR39426">
    <property type="entry name" value="HOMOLOGY TO DEATH-ON-CURING PROTEIN OF PHAGE P1"/>
    <property type="match status" value="1"/>
</dbReference>
<dbReference type="InterPro" id="IPR053737">
    <property type="entry name" value="Type_II_TA_Toxin"/>
</dbReference>
<dbReference type="NCBIfam" id="TIGR01550">
    <property type="entry name" value="DOC_P1"/>
    <property type="match status" value="1"/>
</dbReference>
<evidence type="ECO:0000313" key="2">
    <source>
        <dbReference type="EMBL" id="KAB2931600.1"/>
    </source>
</evidence>
<dbReference type="PIRSF" id="PIRSF018297">
    <property type="entry name" value="Doc"/>
    <property type="match status" value="1"/>
</dbReference>
<dbReference type="GO" id="GO:0016301">
    <property type="term" value="F:kinase activity"/>
    <property type="evidence" value="ECO:0007669"/>
    <property type="project" value="InterPro"/>
</dbReference>
<proteinExistence type="predicted"/>